<dbReference type="EMBL" id="LZSO01000008">
    <property type="protein sequence ID" value="OBB33578.1"/>
    <property type="molecule type" value="Genomic_DNA"/>
</dbReference>
<name>A0A1A0RHN1_MYCPR</name>
<dbReference type="Proteomes" id="UP000093902">
    <property type="component" value="Unassembled WGS sequence"/>
</dbReference>
<comment type="caution">
    <text evidence="1">The sequence shown here is derived from an EMBL/GenBank/DDBJ whole genome shotgun (WGS) entry which is preliminary data.</text>
</comment>
<evidence type="ECO:0000313" key="2">
    <source>
        <dbReference type="Proteomes" id="UP000093902"/>
    </source>
</evidence>
<evidence type="ECO:0000313" key="1">
    <source>
        <dbReference type="EMBL" id="OBB33578.1"/>
    </source>
</evidence>
<accession>A0A1A0RHN1</accession>
<organism evidence="1 2">
    <name type="scientific">Mycolicibacterium peregrinum</name>
    <name type="common">Mycobacterium peregrinum</name>
    <dbReference type="NCBI Taxonomy" id="43304"/>
    <lineage>
        <taxon>Bacteria</taxon>
        <taxon>Bacillati</taxon>
        <taxon>Actinomycetota</taxon>
        <taxon>Actinomycetes</taxon>
        <taxon>Mycobacteriales</taxon>
        <taxon>Mycobacteriaceae</taxon>
        <taxon>Mycolicibacterium</taxon>
    </lineage>
</organism>
<proteinExistence type="predicted"/>
<sequence>MPQYSVVKETSTRYDNRPTYLVVIAPVSPDTDTFKQDVKGVVQDLASKNGPDFSTSIFDDQSVAVAESTDDRRARHLIAMYSGGLSTALYPYSISWFPASFTDTPTVGQWVDTEEWNPGVVSESPPATTEAIDPWKSMPNDGTFKMGGVDGKNWGVWKSDGARADDGCEWSIRVIDPNGPAIVLDEGTTGRNQNAQVAINPVKGANIVFVTNGCQPWSIVD</sequence>
<protein>
    <submittedName>
        <fullName evidence="1">Uncharacterized protein</fullName>
    </submittedName>
</protein>
<dbReference type="AlphaFoldDB" id="A0A1A0RHN1"/>
<reference evidence="2" key="1">
    <citation type="submission" date="2016-06" db="EMBL/GenBank/DDBJ databases">
        <authorList>
            <person name="Sutton G."/>
            <person name="Brinkac L."/>
            <person name="Sanka R."/>
            <person name="Adams M."/>
            <person name="Lau E."/>
            <person name="Mehaffy C."/>
            <person name="Tameris M."/>
            <person name="Hatherill M."/>
            <person name="Hanekom W."/>
            <person name="Mahomed H."/>
            <person name="Mcshane H."/>
        </authorList>
    </citation>
    <scope>NUCLEOTIDE SEQUENCE [LARGE SCALE GENOMIC DNA]</scope>
    <source>
        <strain evidence="2">852002-51209_SCH5440388</strain>
    </source>
</reference>
<gene>
    <name evidence="1" type="ORF">A5792_10675</name>
</gene>